<dbReference type="SUPFAM" id="SSF56176">
    <property type="entry name" value="FAD-binding/transporter-associated domain-like"/>
    <property type="match status" value="1"/>
</dbReference>
<dbReference type="GO" id="GO:0071949">
    <property type="term" value="F:FAD binding"/>
    <property type="evidence" value="ECO:0007669"/>
    <property type="project" value="InterPro"/>
</dbReference>
<dbReference type="InterPro" id="IPR016166">
    <property type="entry name" value="FAD-bd_PCMH"/>
</dbReference>
<dbReference type="GO" id="GO:0016491">
    <property type="term" value="F:oxidoreductase activity"/>
    <property type="evidence" value="ECO:0007669"/>
    <property type="project" value="UniProtKB-KW"/>
</dbReference>
<dbReference type="Gene3D" id="3.30.465.10">
    <property type="match status" value="1"/>
</dbReference>
<keyword evidence="5" id="KW-0560">Oxidoreductase</keyword>
<dbReference type="RefSeq" id="XP_049125285.1">
    <property type="nucleotide sequence ID" value="XM_049269328.1"/>
</dbReference>
<keyword evidence="8" id="KW-1185">Reference proteome</keyword>
<evidence type="ECO:0000256" key="5">
    <source>
        <dbReference type="ARBA" id="ARBA00023002"/>
    </source>
</evidence>
<evidence type="ECO:0000259" key="6">
    <source>
        <dbReference type="PROSITE" id="PS51387"/>
    </source>
</evidence>
<comment type="similarity">
    <text evidence="2">Belongs to the oxygen-dependent FAD-linked oxidoreductase family.</text>
</comment>
<dbReference type="InterPro" id="IPR006094">
    <property type="entry name" value="Oxid_FAD_bind_N"/>
</dbReference>
<dbReference type="InterPro" id="IPR016169">
    <property type="entry name" value="FAD-bd_PCMH_sub2"/>
</dbReference>
<sequence>MLRIRLVIRTQVSSSGSLAVWMHHLRSLEVVKWEDNFYSGKALKMEAGVLVHEAVSFAITHNLLVVTGNGPTVGIAGGYTLGGGHSSLSSRYGLSTDRALEYEVIDGNGQYFISNREENRDLYWALSRGGGSSYGVVVSTTVKAGSEVPIKLGTLKFSSEGIEEVDFIGTIEAFHATLSALVDTGCQPLYSFYRGGFDLSALSAPGLTLAQIDGLLGPFLTHLKSLNIIFEKRNIPFLTYGGFFNAKGGANAVYGGSWFIPRSLAIGTRSRELDEVSFKIQDQGAIQLFMAFNLSEFGKTLRTQSMKGGGEC</sequence>
<comment type="caution">
    <text evidence="7">The sequence shown here is derived from an EMBL/GenBank/DDBJ whole genome shotgun (WGS) entry which is preliminary data.</text>
</comment>
<dbReference type="InterPro" id="IPR050416">
    <property type="entry name" value="FAD-linked_Oxidoreductase"/>
</dbReference>
<dbReference type="EMBL" id="BQXU01000006">
    <property type="protein sequence ID" value="GKT42935.1"/>
    <property type="molecule type" value="Genomic_DNA"/>
</dbReference>
<name>A0AA37NY10_9PEZI</name>
<comment type="cofactor">
    <cofactor evidence="1">
        <name>FAD</name>
        <dbReference type="ChEBI" id="CHEBI:57692"/>
    </cofactor>
</comment>
<dbReference type="GeneID" id="73323918"/>
<evidence type="ECO:0000313" key="8">
    <source>
        <dbReference type="Proteomes" id="UP001055115"/>
    </source>
</evidence>
<dbReference type="PANTHER" id="PTHR42973:SF39">
    <property type="entry name" value="FAD-BINDING PCMH-TYPE DOMAIN-CONTAINING PROTEIN"/>
    <property type="match status" value="1"/>
</dbReference>
<evidence type="ECO:0000256" key="4">
    <source>
        <dbReference type="ARBA" id="ARBA00022827"/>
    </source>
</evidence>
<evidence type="ECO:0000256" key="3">
    <source>
        <dbReference type="ARBA" id="ARBA00022630"/>
    </source>
</evidence>
<dbReference type="InterPro" id="IPR036318">
    <property type="entry name" value="FAD-bd_PCMH-like_sf"/>
</dbReference>
<organism evidence="7 8">
    <name type="scientific">Colletotrichum spaethianum</name>
    <dbReference type="NCBI Taxonomy" id="700344"/>
    <lineage>
        <taxon>Eukaryota</taxon>
        <taxon>Fungi</taxon>
        <taxon>Dikarya</taxon>
        <taxon>Ascomycota</taxon>
        <taxon>Pezizomycotina</taxon>
        <taxon>Sordariomycetes</taxon>
        <taxon>Hypocreomycetidae</taxon>
        <taxon>Glomerellales</taxon>
        <taxon>Glomerellaceae</taxon>
        <taxon>Colletotrichum</taxon>
        <taxon>Colletotrichum spaethianum species complex</taxon>
    </lineage>
</organism>
<dbReference type="PROSITE" id="PS51387">
    <property type="entry name" value="FAD_PCMH"/>
    <property type="match status" value="1"/>
</dbReference>
<feature type="domain" description="FAD-binding PCMH-type" evidence="6">
    <location>
        <begin position="1"/>
        <end position="147"/>
    </location>
</feature>
<dbReference type="AlphaFoldDB" id="A0AA37NY10"/>
<proteinExistence type="inferred from homology"/>
<dbReference type="Pfam" id="PF01565">
    <property type="entry name" value="FAD_binding_4"/>
    <property type="match status" value="1"/>
</dbReference>
<dbReference type="PANTHER" id="PTHR42973">
    <property type="entry name" value="BINDING OXIDOREDUCTASE, PUTATIVE (AFU_ORTHOLOGUE AFUA_1G17690)-RELATED"/>
    <property type="match status" value="1"/>
</dbReference>
<protein>
    <submittedName>
        <fullName evidence="7">FAD-linked oxidoreductase ZEB1</fullName>
    </submittedName>
</protein>
<keyword evidence="3" id="KW-0285">Flavoprotein</keyword>
<gene>
    <name evidence="7" type="ORF">ColSpa_03116</name>
</gene>
<keyword evidence="4" id="KW-0274">FAD</keyword>
<dbReference type="Proteomes" id="UP001055115">
    <property type="component" value="Unassembled WGS sequence"/>
</dbReference>
<evidence type="ECO:0000313" key="7">
    <source>
        <dbReference type="EMBL" id="GKT42935.1"/>
    </source>
</evidence>
<evidence type="ECO:0000256" key="2">
    <source>
        <dbReference type="ARBA" id="ARBA00005466"/>
    </source>
</evidence>
<evidence type="ECO:0000256" key="1">
    <source>
        <dbReference type="ARBA" id="ARBA00001974"/>
    </source>
</evidence>
<accession>A0AA37NY10</accession>
<reference evidence="7 8" key="1">
    <citation type="submission" date="2022-03" db="EMBL/GenBank/DDBJ databases">
        <title>Genome data of Colletotrichum spp.</title>
        <authorList>
            <person name="Utami Y.D."/>
            <person name="Hiruma K."/>
        </authorList>
    </citation>
    <scope>NUCLEOTIDE SEQUENCE [LARGE SCALE GENOMIC DNA]</scope>
    <source>
        <strain evidence="7 8">MAFF 239500</strain>
    </source>
</reference>